<feature type="transmembrane region" description="Helical" evidence="1">
    <location>
        <begin position="242"/>
        <end position="260"/>
    </location>
</feature>
<feature type="transmembrane region" description="Helical" evidence="1">
    <location>
        <begin position="150"/>
        <end position="169"/>
    </location>
</feature>
<dbReference type="HOGENOM" id="CLU_1065832_0_0_1"/>
<dbReference type="Proteomes" id="UP000005220">
    <property type="component" value="Chromosome 2"/>
</dbReference>
<feature type="transmembrane region" description="Helical" evidence="1">
    <location>
        <begin position="67"/>
        <end position="85"/>
    </location>
</feature>
<dbReference type="AlphaFoldDB" id="H2APL5"/>
<accession>H2APL5</accession>
<gene>
    <name evidence="2" type="primary">KAFR0B00160</name>
    <name evidence="2" type="ORF">KAFR_0B00160</name>
</gene>
<feature type="transmembrane region" description="Helical" evidence="1">
    <location>
        <begin position="34"/>
        <end position="55"/>
    </location>
</feature>
<evidence type="ECO:0000313" key="3">
    <source>
        <dbReference type="Proteomes" id="UP000005220"/>
    </source>
</evidence>
<keyword evidence="1" id="KW-0812">Transmembrane</keyword>
<dbReference type="GeneID" id="13882483"/>
<reference evidence="2 3" key="1">
    <citation type="journal article" date="2011" name="Proc. Natl. Acad. Sci. U.S.A.">
        <title>Evolutionary erosion of yeast sex chromosomes by mating-type switching accidents.</title>
        <authorList>
            <person name="Gordon J.L."/>
            <person name="Armisen D."/>
            <person name="Proux-Wera E."/>
            <person name="Oheigeartaigh S.S."/>
            <person name="Byrne K.P."/>
            <person name="Wolfe K.H."/>
        </authorList>
    </citation>
    <scope>NUCLEOTIDE SEQUENCE [LARGE SCALE GENOMIC DNA]</scope>
    <source>
        <strain evidence="3">ATCC 22294 / BCRC 22015 / CBS 2517 / CECT 1963 / NBRC 1671 / NRRL Y-8276</strain>
    </source>
</reference>
<protein>
    <submittedName>
        <fullName evidence="2">Uncharacterized protein</fullName>
    </submittedName>
</protein>
<evidence type="ECO:0000256" key="1">
    <source>
        <dbReference type="SAM" id="Phobius"/>
    </source>
</evidence>
<evidence type="ECO:0000313" key="2">
    <source>
        <dbReference type="EMBL" id="CCF56315.1"/>
    </source>
</evidence>
<keyword evidence="1" id="KW-0472">Membrane</keyword>
<feature type="transmembrane region" description="Helical" evidence="1">
    <location>
        <begin position="181"/>
        <end position="200"/>
    </location>
</feature>
<sequence length="261" mass="29886">MADTLQTYPKYNIPGEEGEHPYNFAVMRIFRRKVYAILAAQVIFVLVFAECIFHWKAVSIFISKNNWLSPLSGVIGTASILFLIYSPWNATSEKQILDEESLLKKNASVRFYELTIKQRVLYFIYTLAYSYQFTRLSLLNEDFDARFKSLITSSIIVFLIAGIVCDTRVGGKMGFIISKEILVLWITSVLLGTVFFVILIDQGISCSLAYNIWSALFLGMYPIFVFASMLRNFGPIKGCPDALFLFICIITIFPQFLKWIK</sequence>
<proteinExistence type="predicted"/>
<keyword evidence="1" id="KW-1133">Transmembrane helix</keyword>
<feature type="transmembrane region" description="Helical" evidence="1">
    <location>
        <begin position="212"/>
        <end position="230"/>
    </location>
</feature>
<dbReference type="KEGG" id="kaf:KAFR_0B00160"/>
<dbReference type="InParanoid" id="H2APL5"/>
<dbReference type="RefSeq" id="XP_003955450.1">
    <property type="nucleotide sequence ID" value="XM_003955401.1"/>
</dbReference>
<keyword evidence="3" id="KW-1185">Reference proteome</keyword>
<name>H2APL5_KAZAF</name>
<dbReference type="EMBL" id="HE650822">
    <property type="protein sequence ID" value="CCF56315.1"/>
    <property type="molecule type" value="Genomic_DNA"/>
</dbReference>
<organism evidence="2 3">
    <name type="scientific">Kazachstania africana (strain ATCC 22294 / BCRC 22015 / CBS 2517 / CECT 1963 / NBRC 1671 / NRRL Y-8276)</name>
    <name type="common">Yeast</name>
    <name type="synonym">Kluyveromyces africanus</name>
    <dbReference type="NCBI Taxonomy" id="1071382"/>
    <lineage>
        <taxon>Eukaryota</taxon>
        <taxon>Fungi</taxon>
        <taxon>Dikarya</taxon>
        <taxon>Ascomycota</taxon>
        <taxon>Saccharomycotina</taxon>
        <taxon>Saccharomycetes</taxon>
        <taxon>Saccharomycetales</taxon>
        <taxon>Saccharomycetaceae</taxon>
        <taxon>Kazachstania</taxon>
    </lineage>
</organism>